<gene>
    <name evidence="1" type="ORF">INE88_02276</name>
</gene>
<dbReference type="EMBL" id="CP072227">
    <property type="protein sequence ID" value="QUT45455.1"/>
    <property type="molecule type" value="Genomic_DNA"/>
</dbReference>
<dbReference type="KEGG" id="beg:INE88_02276"/>
<evidence type="ECO:0000313" key="2">
    <source>
        <dbReference type="Proteomes" id="UP000679226"/>
    </source>
</evidence>
<sequence>MKEYTYTPNDANASQVLFKILQETQNGKMIWASNVLTVGIDGNYERADGLAFCSSLHGTPIRIYKLYNSYYNTYRYIMELYNPNDNSVSWRFPENDNIILDIYRAIGEKYNSMQDLFNSYLSE</sequence>
<protein>
    <submittedName>
        <fullName evidence="1">Uncharacterized protein</fullName>
    </submittedName>
</protein>
<proteinExistence type="predicted"/>
<dbReference type="RefSeq" id="WP_211453983.1">
    <property type="nucleotide sequence ID" value="NZ_CP072227.1"/>
</dbReference>
<accession>A0A975KGS1</accession>
<evidence type="ECO:0000313" key="1">
    <source>
        <dbReference type="EMBL" id="QUT45455.1"/>
    </source>
</evidence>
<organism evidence="1 2">
    <name type="scientific">Bacteroides eggerthii</name>
    <dbReference type="NCBI Taxonomy" id="28111"/>
    <lineage>
        <taxon>Bacteria</taxon>
        <taxon>Pseudomonadati</taxon>
        <taxon>Bacteroidota</taxon>
        <taxon>Bacteroidia</taxon>
        <taxon>Bacteroidales</taxon>
        <taxon>Bacteroidaceae</taxon>
        <taxon>Bacteroides</taxon>
    </lineage>
</organism>
<dbReference type="AlphaFoldDB" id="A0A975KGS1"/>
<dbReference type="Proteomes" id="UP000679226">
    <property type="component" value="Chromosome"/>
</dbReference>
<name>A0A975KGS1_9BACE</name>
<reference evidence="1" key="1">
    <citation type="journal article" date="2021" name="PLoS Genet.">
        <title>Mobile Type VI secretion system loci of the gut Bacteroidales display extensive intra-ecosystem transfer, multi-species spread and geographical clustering.</title>
        <authorList>
            <person name="Garcia-Bayona L."/>
            <person name="Coyne M.J."/>
            <person name="Comstock L.E."/>
        </authorList>
    </citation>
    <scope>NUCLEOTIDE SEQUENCE</scope>
    <source>
        <strain evidence="1">CL11T00C20</strain>
    </source>
</reference>